<sequence>MWSVIGVMCVGLCKCYLVISAANIMGVSQALVIKRSKPPQPLAFVASKGEKLPKPRINKKQQGHRATYGGLPIL</sequence>
<protein>
    <submittedName>
        <fullName evidence="1">Uncharacterized protein</fullName>
    </submittedName>
</protein>
<reference evidence="2" key="1">
    <citation type="journal article" date="2016" name="Nature">
        <title>Genome evolution in the allotetraploid frog Xenopus laevis.</title>
        <authorList>
            <person name="Session A.M."/>
            <person name="Uno Y."/>
            <person name="Kwon T."/>
            <person name="Chapman J.A."/>
            <person name="Toyoda A."/>
            <person name="Takahashi S."/>
            <person name="Fukui A."/>
            <person name="Hikosaka A."/>
            <person name="Suzuki A."/>
            <person name="Kondo M."/>
            <person name="van Heeringen S.J."/>
            <person name="Quigley I."/>
            <person name="Heinz S."/>
            <person name="Ogino H."/>
            <person name="Ochi H."/>
            <person name="Hellsten U."/>
            <person name="Lyons J.B."/>
            <person name="Simakov O."/>
            <person name="Putnam N."/>
            <person name="Stites J."/>
            <person name="Kuroki Y."/>
            <person name="Tanaka T."/>
            <person name="Michiue T."/>
            <person name="Watanabe M."/>
            <person name="Bogdanovic O."/>
            <person name="Lister R."/>
            <person name="Georgiou G."/>
            <person name="Paranjpe S.S."/>
            <person name="van Kruijsbergen I."/>
            <person name="Shu S."/>
            <person name="Carlson J."/>
            <person name="Kinoshita T."/>
            <person name="Ohta Y."/>
            <person name="Mawaribuchi S."/>
            <person name="Jenkins J."/>
            <person name="Grimwood J."/>
            <person name="Schmutz J."/>
            <person name="Mitros T."/>
            <person name="Mozaffari S.V."/>
            <person name="Suzuki Y."/>
            <person name="Haramoto Y."/>
            <person name="Yamamoto T.S."/>
            <person name="Takagi C."/>
            <person name="Heald R."/>
            <person name="Miller K."/>
            <person name="Haudenschild C."/>
            <person name="Kitzman J."/>
            <person name="Nakayama T."/>
            <person name="Izutsu Y."/>
            <person name="Robert J."/>
            <person name="Fortriede J."/>
            <person name="Burns K."/>
            <person name="Lotay V."/>
            <person name="Karimi K."/>
            <person name="Yasuoka Y."/>
            <person name="Dichmann D.S."/>
            <person name="Flajnik M.F."/>
            <person name="Houston D.W."/>
            <person name="Shendure J."/>
            <person name="DuPasquier L."/>
            <person name="Vize P.D."/>
            <person name="Zorn A.M."/>
            <person name="Ito M."/>
            <person name="Marcotte E.M."/>
            <person name="Wallingford J.B."/>
            <person name="Ito Y."/>
            <person name="Asashima M."/>
            <person name="Ueno N."/>
            <person name="Matsuda Y."/>
            <person name="Veenstra G.J."/>
            <person name="Fujiyama A."/>
            <person name="Harland R.M."/>
            <person name="Taira M."/>
            <person name="Rokhsar D.S."/>
        </authorList>
    </citation>
    <scope>NUCLEOTIDE SEQUENCE [LARGE SCALE GENOMIC DNA]</scope>
    <source>
        <strain evidence="2">J</strain>
    </source>
</reference>
<organism evidence="1 2">
    <name type="scientific">Xenopus laevis</name>
    <name type="common">African clawed frog</name>
    <dbReference type="NCBI Taxonomy" id="8355"/>
    <lineage>
        <taxon>Eukaryota</taxon>
        <taxon>Metazoa</taxon>
        <taxon>Chordata</taxon>
        <taxon>Craniata</taxon>
        <taxon>Vertebrata</taxon>
        <taxon>Euteleostomi</taxon>
        <taxon>Amphibia</taxon>
        <taxon>Batrachia</taxon>
        <taxon>Anura</taxon>
        <taxon>Pipoidea</taxon>
        <taxon>Pipidae</taxon>
        <taxon>Xenopodinae</taxon>
        <taxon>Xenopus</taxon>
        <taxon>Xenopus</taxon>
    </lineage>
</organism>
<dbReference type="EMBL" id="CM004476">
    <property type="protein sequence ID" value="OCT75427.1"/>
    <property type="molecule type" value="Genomic_DNA"/>
</dbReference>
<accession>A0A974CLH4</accession>
<proteinExistence type="predicted"/>
<dbReference type="AlphaFoldDB" id="A0A974CLH4"/>
<name>A0A974CLH4_XENLA</name>
<gene>
    <name evidence="1" type="ORF">XELAEV_18030607mg</name>
</gene>
<dbReference type="Proteomes" id="UP000694892">
    <property type="component" value="Chromosome 6L"/>
</dbReference>
<evidence type="ECO:0000313" key="2">
    <source>
        <dbReference type="Proteomes" id="UP000694892"/>
    </source>
</evidence>
<evidence type="ECO:0000313" key="1">
    <source>
        <dbReference type="EMBL" id="OCT75427.1"/>
    </source>
</evidence>